<evidence type="ECO:0000256" key="1">
    <source>
        <dbReference type="PROSITE-ProRule" id="PRU00047"/>
    </source>
</evidence>
<accession>A0A699QBD1</accession>
<dbReference type="Gene3D" id="4.10.60.10">
    <property type="entry name" value="Zinc finger, CCHC-type"/>
    <property type="match status" value="1"/>
</dbReference>
<sequence>MAMLTMRARRFLKRTRRNQGANGTYTIGFDMSKVECYNCHRIGYFARECKSPRDNRNKEPTKRTVLAEISTSNALVSKCDAVGGYDWSFQADEEPTNYSLMTYTSSGPLSSSGLDNEVALCSKACSKAYATLQTHYDNLTVEFRKS</sequence>
<dbReference type="AlphaFoldDB" id="A0A699QBD1"/>
<protein>
    <recommendedName>
        <fullName evidence="2">CCHC-type domain-containing protein</fullName>
    </recommendedName>
</protein>
<reference evidence="3" key="1">
    <citation type="journal article" date="2019" name="Sci. Rep.">
        <title>Draft genome of Tanacetum cinerariifolium, the natural source of mosquito coil.</title>
        <authorList>
            <person name="Yamashiro T."/>
            <person name="Shiraishi A."/>
            <person name="Satake H."/>
            <person name="Nakayama K."/>
        </authorList>
    </citation>
    <scope>NUCLEOTIDE SEQUENCE</scope>
</reference>
<keyword evidence="1" id="KW-0863">Zinc-finger</keyword>
<dbReference type="PROSITE" id="PS50158">
    <property type="entry name" value="ZF_CCHC"/>
    <property type="match status" value="1"/>
</dbReference>
<gene>
    <name evidence="3" type="ORF">Tci_833999</name>
</gene>
<comment type="caution">
    <text evidence="3">The sequence shown here is derived from an EMBL/GenBank/DDBJ whole genome shotgun (WGS) entry which is preliminary data.</text>
</comment>
<dbReference type="InterPro" id="IPR036875">
    <property type="entry name" value="Znf_CCHC_sf"/>
</dbReference>
<proteinExistence type="predicted"/>
<keyword evidence="1" id="KW-0862">Zinc</keyword>
<name>A0A699QBD1_TANCI</name>
<dbReference type="SUPFAM" id="SSF57756">
    <property type="entry name" value="Retrovirus zinc finger-like domains"/>
    <property type="match status" value="1"/>
</dbReference>
<dbReference type="GO" id="GO:0003676">
    <property type="term" value="F:nucleic acid binding"/>
    <property type="evidence" value="ECO:0007669"/>
    <property type="project" value="InterPro"/>
</dbReference>
<feature type="domain" description="CCHC-type" evidence="2">
    <location>
        <begin position="36"/>
        <end position="51"/>
    </location>
</feature>
<dbReference type="InterPro" id="IPR001878">
    <property type="entry name" value="Znf_CCHC"/>
</dbReference>
<evidence type="ECO:0000259" key="2">
    <source>
        <dbReference type="PROSITE" id="PS50158"/>
    </source>
</evidence>
<keyword evidence="1" id="KW-0479">Metal-binding</keyword>
<dbReference type="GO" id="GO:0008270">
    <property type="term" value="F:zinc ion binding"/>
    <property type="evidence" value="ECO:0007669"/>
    <property type="project" value="UniProtKB-KW"/>
</dbReference>
<dbReference type="EMBL" id="BKCJ010992170">
    <property type="protein sequence ID" value="GFC62029.1"/>
    <property type="molecule type" value="Genomic_DNA"/>
</dbReference>
<organism evidence="3">
    <name type="scientific">Tanacetum cinerariifolium</name>
    <name type="common">Dalmatian daisy</name>
    <name type="synonym">Chrysanthemum cinerariifolium</name>
    <dbReference type="NCBI Taxonomy" id="118510"/>
    <lineage>
        <taxon>Eukaryota</taxon>
        <taxon>Viridiplantae</taxon>
        <taxon>Streptophyta</taxon>
        <taxon>Embryophyta</taxon>
        <taxon>Tracheophyta</taxon>
        <taxon>Spermatophyta</taxon>
        <taxon>Magnoliopsida</taxon>
        <taxon>eudicotyledons</taxon>
        <taxon>Gunneridae</taxon>
        <taxon>Pentapetalae</taxon>
        <taxon>asterids</taxon>
        <taxon>campanulids</taxon>
        <taxon>Asterales</taxon>
        <taxon>Asteraceae</taxon>
        <taxon>Asteroideae</taxon>
        <taxon>Anthemideae</taxon>
        <taxon>Anthemidinae</taxon>
        <taxon>Tanacetum</taxon>
    </lineage>
</organism>
<evidence type="ECO:0000313" key="3">
    <source>
        <dbReference type="EMBL" id="GFC62029.1"/>
    </source>
</evidence>